<proteinExistence type="predicted"/>
<dbReference type="AlphaFoldDB" id="E2AF65"/>
<dbReference type="EMBL" id="GL439019">
    <property type="protein sequence ID" value="EFN67931.1"/>
    <property type="molecule type" value="Genomic_DNA"/>
</dbReference>
<name>E2AF65_CAMFO</name>
<dbReference type="Proteomes" id="UP000000311">
    <property type="component" value="Unassembled WGS sequence"/>
</dbReference>
<protein>
    <submittedName>
        <fullName evidence="1">Uncharacterized protein</fullName>
    </submittedName>
</protein>
<accession>E2AF65</accession>
<evidence type="ECO:0000313" key="1">
    <source>
        <dbReference type="EMBL" id="EFN67931.1"/>
    </source>
</evidence>
<organism evidence="2">
    <name type="scientific">Camponotus floridanus</name>
    <name type="common">Florida carpenter ant</name>
    <dbReference type="NCBI Taxonomy" id="104421"/>
    <lineage>
        <taxon>Eukaryota</taxon>
        <taxon>Metazoa</taxon>
        <taxon>Ecdysozoa</taxon>
        <taxon>Arthropoda</taxon>
        <taxon>Hexapoda</taxon>
        <taxon>Insecta</taxon>
        <taxon>Pterygota</taxon>
        <taxon>Neoptera</taxon>
        <taxon>Endopterygota</taxon>
        <taxon>Hymenoptera</taxon>
        <taxon>Apocrita</taxon>
        <taxon>Aculeata</taxon>
        <taxon>Formicoidea</taxon>
        <taxon>Formicidae</taxon>
        <taxon>Formicinae</taxon>
        <taxon>Camponotus</taxon>
    </lineage>
</organism>
<dbReference type="InParanoid" id="E2AF65"/>
<reference evidence="1 2" key="1">
    <citation type="journal article" date="2010" name="Science">
        <title>Genomic comparison of the ants Camponotus floridanus and Harpegnathos saltator.</title>
        <authorList>
            <person name="Bonasio R."/>
            <person name="Zhang G."/>
            <person name="Ye C."/>
            <person name="Mutti N.S."/>
            <person name="Fang X."/>
            <person name="Qin N."/>
            <person name="Donahue G."/>
            <person name="Yang P."/>
            <person name="Li Q."/>
            <person name="Li C."/>
            <person name="Zhang P."/>
            <person name="Huang Z."/>
            <person name="Berger S.L."/>
            <person name="Reinberg D."/>
            <person name="Wang J."/>
            <person name="Liebig J."/>
        </authorList>
    </citation>
    <scope>NUCLEOTIDE SEQUENCE [LARGE SCALE GENOMIC DNA]</scope>
    <source>
        <strain evidence="2">C129</strain>
    </source>
</reference>
<sequence length="87" mass="9894">MARERWKDDIAYAMTPFKIITWPIGIWPLQIHNAYSLLRSILSTCCATKSPVMLQAGNYIVINLSTYVNILKTSFSYLSVLRIIVGV</sequence>
<evidence type="ECO:0000313" key="2">
    <source>
        <dbReference type="Proteomes" id="UP000000311"/>
    </source>
</evidence>
<keyword evidence="2" id="KW-1185">Reference proteome</keyword>
<gene>
    <name evidence="1" type="ORF">EAG_14055</name>
</gene>
<dbReference type="OrthoDB" id="8185860at2759"/>